<feature type="transmembrane region" description="Helical" evidence="6">
    <location>
        <begin position="259"/>
        <end position="275"/>
    </location>
</feature>
<dbReference type="InterPro" id="IPR001182">
    <property type="entry name" value="FtsW/RodA"/>
</dbReference>
<accession>D1ADG4</accession>
<feature type="transmembrane region" description="Helical" evidence="6">
    <location>
        <begin position="472"/>
        <end position="491"/>
    </location>
</feature>
<dbReference type="STRING" id="471852.Tcur_0066"/>
<feature type="transmembrane region" description="Helical" evidence="6">
    <location>
        <begin position="280"/>
        <end position="301"/>
    </location>
</feature>
<feature type="transmembrane region" description="Helical" evidence="6">
    <location>
        <begin position="436"/>
        <end position="460"/>
    </location>
</feature>
<evidence type="ECO:0000256" key="2">
    <source>
        <dbReference type="ARBA" id="ARBA00022692"/>
    </source>
</evidence>
<evidence type="ECO:0000256" key="4">
    <source>
        <dbReference type="ARBA" id="ARBA00022989"/>
    </source>
</evidence>
<organism evidence="7 8">
    <name type="scientific">Thermomonospora curvata (strain ATCC 19995 / DSM 43183 / JCM 3096 / KCTC 9072 / NBRC 15933 / NCIMB 10081 / Henssen B9)</name>
    <dbReference type="NCBI Taxonomy" id="471852"/>
    <lineage>
        <taxon>Bacteria</taxon>
        <taxon>Bacillati</taxon>
        <taxon>Actinomycetota</taxon>
        <taxon>Actinomycetes</taxon>
        <taxon>Streptosporangiales</taxon>
        <taxon>Thermomonosporaceae</taxon>
        <taxon>Thermomonospora</taxon>
    </lineage>
</organism>
<evidence type="ECO:0000256" key="6">
    <source>
        <dbReference type="SAM" id="Phobius"/>
    </source>
</evidence>
<dbReference type="RefSeq" id="WP_012850458.1">
    <property type="nucleotide sequence ID" value="NC_013510.1"/>
</dbReference>
<feature type="transmembrane region" description="Helical" evidence="6">
    <location>
        <begin position="185"/>
        <end position="213"/>
    </location>
</feature>
<dbReference type="PANTHER" id="PTHR30474:SF3">
    <property type="entry name" value="PEPTIDOGLYCAN GLYCOSYLTRANSFERASE RODA"/>
    <property type="match status" value="1"/>
</dbReference>
<proteinExistence type="predicted"/>
<keyword evidence="4 6" id="KW-1133">Transmembrane helix</keyword>
<feature type="transmembrane region" description="Helical" evidence="6">
    <location>
        <begin position="130"/>
        <end position="147"/>
    </location>
</feature>
<feature type="transmembrane region" description="Helical" evidence="6">
    <location>
        <begin position="234"/>
        <end position="253"/>
    </location>
</feature>
<evidence type="ECO:0000256" key="5">
    <source>
        <dbReference type="ARBA" id="ARBA00023136"/>
    </source>
</evidence>
<evidence type="ECO:0000313" key="7">
    <source>
        <dbReference type="EMBL" id="ACY95674.1"/>
    </source>
</evidence>
<dbReference type="AlphaFoldDB" id="D1ADG4"/>
<dbReference type="eggNOG" id="COG0772">
    <property type="taxonomic scope" value="Bacteria"/>
</dbReference>
<comment type="subcellular location">
    <subcellularLocation>
        <location evidence="1">Membrane</location>
        <topology evidence="1">Multi-pass membrane protein</topology>
    </subcellularLocation>
</comment>
<evidence type="ECO:0000313" key="8">
    <source>
        <dbReference type="Proteomes" id="UP000001918"/>
    </source>
</evidence>
<dbReference type="GO" id="GO:0005886">
    <property type="term" value="C:plasma membrane"/>
    <property type="evidence" value="ECO:0007669"/>
    <property type="project" value="TreeGrafter"/>
</dbReference>
<keyword evidence="3" id="KW-0133">Cell shape</keyword>
<keyword evidence="5 6" id="KW-0472">Membrane</keyword>
<dbReference type="EMBL" id="CP001738">
    <property type="protein sequence ID" value="ACY95674.1"/>
    <property type="molecule type" value="Genomic_DNA"/>
</dbReference>
<gene>
    <name evidence="7" type="ordered locus">Tcur_0066</name>
</gene>
<dbReference type="GO" id="GO:0051301">
    <property type="term" value="P:cell division"/>
    <property type="evidence" value="ECO:0007669"/>
    <property type="project" value="InterPro"/>
</dbReference>
<dbReference type="Pfam" id="PF01098">
    <property type="entry name" value="FTSW_RODA_SPOVE"/>
    <property type="match status" value="2"/>
</dbReference>
<dbReference type="GO" id="GO:0008360">
    <property type="term" value="P:regulation of cell shape"/>
    <property type="evidence" value="ECO:0007669"/>
    <property type="project" value="UniProtKB-KW"/>
</dbReference>
<reference evidence="7 8" key="1">
    <citation type="journal article" date="2011" name="Stand. Genomic Sci.">
        <title>Complete genome sequence of Thermomonospora curvata type strain (B9).</title>
        <authorList>
            <person name="Chertkov O."/>
            <person name="Sikorski J."/>
            <person name="Nolan M."/>
            <person name="Lapidus A."/>
            <person name="Lucas S."/>
            <person name="Del Rio T.G."/>
            <person name="Tice H."/>
            <person name="Cheng J.F."/>
            <person name="Goodwin L."/>
            <person name="Pitluck S."/>
            <person name="Liolios K."/>
            <person name="Ivanova N."/>
            <person name="Mavromatis K."/>
            <person name="Mikhailova N."/>
            <person name="Ovchinnikova G."/>
            <person name="Pati A."/>
            <person name="Chen A."/>
            <person name="Palaniappan K."/>
            <person name="Djao O.D."/>
            <person name="Land M."/>
            <person name="Hauser L."/>
            <person name="Chang Y.J."/>
            <person name="Jeffries C.D."/>
            <person name="Brettin T."/>
            <person name="Han C."/>
            <person name="Detter J.C."/>
            <person name="Rohde M."/>
            <person name="Goker M."/>
            <person name="Woyke T."/>
            <person name="Bristow J."/>
            <person name="Eisen J.A."/>
            <person name="Markowitz V."/>
            <person name="Hugenholtz P."/>
            <person name="Klenk H.P."/>
            <person name="Kyrpides N.C."/>
        </authorList>
    </citation>
    <scope>NUCLEOTIDE SEQUENCE [LARGE SCALE GENOMIC DNA]</scope>
    <source>
        <strain evidence="8">ATCC 19995 / DSM 43183 / JCM 3096 / KCTC 9072 / NBRC 15933 / NCIMB 10081 / Henssen B9</strain>
    </source>
</reference>
<dbReference type="GO" id="GO:0032153">
    <property type="term" value="C:cell division site"/>
    <property type="evidence" value="ECO:0007669"/>
    <property type="project" value="TreeGrafter"/>
</dbReference>
<protein>
    <submittedName>
        <fullName evidence="7">Cell cycle protein</fullName>
    </submittedName>
</protein>
<dbReference type="Proteomes" id="UP000001918">
    <property type="component" value="Chromosome"/>
</dbReference>
<evidence type="ECO:0000256" key="3">
    <source>
        <dbReference type="ARBA" id="ARBA00022960"/>
    </source>
</evidence>
<feature type="transmembrane region" description="Helical" evidence="6">
    <location>
        <begin position="81"/>
        <end position="100"/>
    </location>
</feature>
<feature type="transmembrane region" description="Helical" evidence="6">
    <location>
        <begin position="406"/>
        <end position="424"/>
    </location>
</feature>
<sequence>MSSAPEQLPDQVPVQHQPRKAACLALLIFAMVMTLAAFAEVGLARDGRIPAGLVGYGGGLAVLAGAAYYIQARFAPYADPLLLPLAVALNGLGLAMIYRLDLSTSKDVQDAIRDGKKVVTSGLASAGTQLQWTFVAILLFALTVLFLKDSKILQRYMYTLGACAIVLLLLPIVPGLGAEINGARVWIFIGPFSVQPGEFAKLLLVVFFAGYLVNKRQALSLVGKKIGPLSLPRARDLGPIMVIWLFGLGVLFIQKDLGTALLYFGLFVSMLYIATQRLSWVLIGVGMLALGVLVATQLPFLGHVNQRLSIWQNPDPYFDGGCLVGDKVVSVAPGTEPYIQAGNTIGSGLTACIRMGGEYADSAQLMKGLFALGEGGVLGKGLGQGEPWRTPLAFSDFIFDSMGEELGLTGLMVILLLYALIVQRGMKTAIAARDPFLKLFAGGVSFVLALQVFVIVGGVTRLIPLTGLTTPFLAQGGSSLMANWILIGILVRMSHQARQPAPQAIQDEGLTQVVSIR</sequence>
<evidence type="ECO:0000256" key="1">
    <source>
        <dbReference type="ARBA" id="ARBA00004141"/>
    </source>
</evidence>
<dbReference type="PANTHER" id="PTHR30474">
    <property type="entry name" value="CELL CYCLE PROTEIN"/>
    <property type="match status" value="1"/>
</dbReference>
<keyword evidence="2 6" id="KW-0812">Transmembrane</keyword>
<name>D1ADG4_THECD</name>
<dbReference type="KEGG" id="tcu:Tcur_0066"/>
<dbReference type="OrthoDB" id="9812661at2"/>
<feature type="transmembrane region" description="Helical" evidence="6">
    <location>
        <begin position="49"/>
        <end position="69"/>
    </location>
</feature>
<dbReference type="GO" id="GO:0015648">
    <property type="term" value="F:lipid-linked peptidoglycan transporter activity"/>
    <property type="evidence" value="ECO:0007669"/>
    <property type="project" value="TreeGrafter"/>
</dbReference>
<feature type="transmembrane region" description="Helical" evidence="6">
    <location>
        <begin position="21"/>
        <end position="43"/>
    </location>
</feature>
<dbReference type="HOGENOM" id="CLU_029243_3_1_11"/>
<keyword evidence="8" id="KW-1185">Reference proteome</keyword>
<feature type="transmembrane region" description="Helical" evidence="6">
    <location>
        <begin position="156"/>
        <end position="173"/>
    </location>
</feature>